<evidence type="ECO:0000313" key="2">
    <source>
        <dbReference type="Proteomes" id="UP000255000"/>
    </source>
</evidence>
<accession>A0A378ZXS6</accession>
<sequence>MAGTLNWLQSDHLASVRLMTNGSGAVIAENHYRPYGQRTELLAKRSICRVNPRGGFPARKAGQSAELVRR</sequence>
<dbReference type="EMBL" id="UGSK01000001">
    <property type="protein sequence ID" value="SUB01947.1"/>
    <property type="molecule type" value="Genomic_DNA"/>
</dbReference>
<gene>
    <name evidence="1" type="ORF">NCTC13350_02896</name>
</gene>
<reference evidence="1 2" key="1">
    <citation type="submission" date="2018-06" db="EMBL/GenBank/DDBJ databases">
        <authorList>
            <consortium name="Pathogen Informatics"/>
            <person name="Doyle S."/>
        </authorList>
    </citation>
    <scope>NUCLEOTIDE SEQUENCE [LARGE SCALE GENOMIC DNA]</scope>
    <source>
        <strain evidence="1 2">NCTC13350</strain>
    </source>
</reference>
<dbReference type="Proteomes" id="UP000255000">
    <property type="component" value="Unassembled WGS sequence"/>
</dbReference>
<dbReference type="AlphaFoldDB" id="A0A378ZXS6"/>
<protein>
    <submittedName>
        <fullName evidence="1">Uncharacterized protein</fullName>
    </submittedName>
</protein>
<evidence type="ECO:0000313" key="1">
    <source>
        <dbReference type="EMBL" id="SUB01947.1"/>
    </source>
</evidence>
<dbReference type="Gene3D" id="2.180.10.10">
    <property type="entry name" value="RHS repeat-associated core"/>
    <property type="match status" value="1"/>
</dbReference>
<name>A0A378ZXS6_9HYPH</name>
<proteinExistence type="predicted"/>
<organism evidence="1 2">
    <name type="scientific">Pannonibacter phragmitetus</name>
    <dbReference type="NCBI Taxonomy" id="121719"/>
    <lineage>
        <taxon>Bacteria</taxon>
        <taxon>Pseudomonadati</taxon>
        <taxon>Pseudomonadota</taxon>
        <taxon>Alphaproteobacteria</taxon>
        <taxon>Hyphomicrobiales</taxon>
        <taxon>Stappiaceae</taxon>
        <taxon>Pannonibacter</taxon>
    </lineage>
</organism>